<proteinExistence type="predicted"/>
<comment type="caution">
    <text evidence="2">The sequence shown here is derived from an EMBL/GenBank/DDBJ whole genome shotgun (WGS) entry which is preliminary data.</text>
</comment>
<feature type="compositionally biased region" description="Polar residues" evidence="1">
    <location>
        <begin position="103"/>
        <end position="113"/>
    </location>
</feature>
<dbReference type="Proteomes" id="UP000620124">
    <property type="component" value="Unassembled WGS sequence"/>
</dbReference>
<organism evidence="2 3">
    <name type="scientific">Mycena venus</name>
    <dbReference type="NCBI Taxonomy" id="2733690"/>
    <lineage>
        <taxon>Eukaryota</taxon>
        <taxon>Fungi</taxon>
        <taxon>Dikarya</taxon>
        <taxon>Basidiomycota</taxon>
        <taxon>Agaricomycotina</taxon>
        <taxon>Agaricomycetes</taxon>
        <taxon>Agaricomycetidae</taxon>
        <taxon>Agaricales</taxon>
        <taxon>Marasmiineae</taxon>
        <taxon>Mycenaceae</taxon>
        <taxon>Mycena</taxon>
    </lineage>
</organism>
<sequence>MAHQTCAGRYFSPWEPANAHTPKVTRRFEIISTQISLDALMQQSILDYDAHAAHLDDGAVESTDEGWEDEDDVISEAPSPLTPSPASSAASSRSNSPPPDASGSGSTPLSIPNQAPAPALDQSAPLDIERHRRNQQAAKRRSAKRKGNRDTQTPYDRVLDPRYPQTHREETPRSAGFNLANAPISAGGSWIGRRSKKATFRTLQTSELYDDGAELIEWDGINPKLVVDDQGRIIAVLLGTPEDPDWADVIKEAVKAMRRARRLARQHGAWRPGTVHRRGPQFLLTSGVSLGGGQKRPGNLRNTRFFRRLIRRLLKNKSIRRIAGFQSSGLALYAPKLYHYYCTNLRALFEHHPELIHNFDNSIFPAMSFNCGDAVAFEHCDFLNLVHGLCPVTSGGHFNHQEGGHIYLKQLRLLIEFPSGATVLIPSACVDHGNTPIQPGETRYSITQFAAGGLFRWVAYGFKTAQSLLAQAGGKALRDAFDGMPGSRWKWALDLFSKVDELEADRAAVFGR</sequence>
<dbReference type="EMBL" id="JACAZI010000012">
    <property type="protein sequence ID" value="KAF7346870.1"/>
    <property type="molecule type" value="Genomic_DNA"/>
</dbReference>
<accession>A0A8H7CQX2</accession>
<dbReference type="AlphaFoldDB" id="A0A8H7CQX2"/>
<evidence type="ECO:0000313" key="2">
    <source>
        <dbReference type="EMBL" id="KAF7346870.1"/>
    </source>
</evidence>
<dbReference type="Gene3D" id="3.60.130.30">
    <property type="match status" value="1"/>
</dbReference>
<dbReference type="OrthoDB" id="3245313at2759"/>
<protein>
    <submittedName>
        <fullName evidence="2">Uncharacterized protein</fullName>
    </submittedName>
</protein>
<keyword evidence="3" id="KW-1185">Reference proteome</keyword>
<reference evidence="2" key="1">
    <citation type="submission" date="2020-05" db="EMBL/GenBank/DDBJ databases">
        <title>Mycena genomes resolve the evolution of fungal bioluminescence.</title>
        <authorList>
            <person name="Tsai I.J."/>
        </authorList>
    </citation>
    <scope>NUCLEOTIDE SEQUENCE</scope>
    <source>
        <strain evidence="2">CCC161011</strain>
    </source>
</reference>
<gene>
    <name evidence="2" type="ORF">MVEN_01438900</name>
</gene>
<feature type="compositionally biased region" description="Low complexity" evidence="1">
    <location>
        <begin position="75"/>
        <end position="95"/>
    </location>
</feature>
<evidence type="ECO:0000313" key="3">
    <source>
        <dbReference type="Proteomes" id="UP000620124"/>
    </source>
</evidence>
<name>A0A8H7CQX2_9AGAR</name>
<evidence type="ECO:0000256" key="1">
    <source>
        <dbReference type="SAM" id="MobiDB-lite"/>
    </source>
</evidence>
<feature type="compositionally biased region" description="Basic residues" evidence="1">
    <location>
        <begin position="131"/>
        <end position="147"/>
    </location>
</feature>
<feature type="compositionally biased region" description="Acidic residues" evidence="1">
    <location>
        <begin position="61"/>
        <end position="74"/>
    </location>
</feature>
<feature type="region of interest" description="Disordered" evidence="1">
    <location>
        <begin position="61"/>
        <end position="190"/>
    </location>
</feature>